<evidence type="ECO:0000313" key="3">
    <source>
        <dbReference type="EMBL" id="MBM3276421.1"/>
    </source>
</evidence>
<reference evidence="3 4" key="1">
    <citation type="submission" date="2019-03" db="EMBL/GenBank/DDBJ databases">
        <title>Lake Tanganyika Metagenome-Assembled Genomes (MAGs).</title>
        <authorList>
            <person name="Tran P."/>
        </authorList>
    </citation>
    <scope>NUCLEOTIDE SEQUENCE [LARGE SCALE GENOMIC DNA]</scope>
    <source>
        <strain evidence="3">K_DeepCast_65m_m2_236</strain>
    </source>
</reference>
<organism evidence="3 4">
    <name type="scientific">Candidatus Tanganyikabacteria bacterium</name>
    <dbReference type="NCBI Taxonomy" id="2961651"/>
    <lineage>
        <taxon>Bacteria</taxon>
        <taxon>Bacillati</taxon>
        <taxon>Candidatus Sericytochromatia</taxon>
        <taxon>Candidatus Tanganyikabacteria</taxon>
    </lineage>
</organism>
<evidence type="ECO:0000256" key="1">
    <source>
        <dbReference type="SAM" id="MobiDB-lite"/>
    </source>
</evidence>
<feature type="domain" description="Co-chaperone DjlA N-terminal" evidence="2">
    <location>
        <begin position="16"/>
        <end position="110"/>
    </location>
</feature>
<dbReference type="Pfam" id="PF05099">
    <property type="entry name" value="TerB"/>
    <property type="match status" value="1"/>
</dbReference>
<dbReference type="SUPFAM" id="SSF158682">
    <property type="entry name" value="TerB-like"/>
    <property type="match status" value="1"/>
</dbReference>
<accession>A0A937XA74</accession>
<dbReference type="EMBL" id="VGJX01001018">
    <property type="protein sequence ID" value="MBM3276421.1"/>
    <property type="molecule type" value="Genomic_DNA"/>
</dbReference>
<protein>
    <recommendedName>
        <fullName evidence="2">Co-chaperone DjlA N-terminal domain-containing protein</fullName>
    </recommendedName>
</protein>
<feature type="region of interest" description="Disordered" evidence="1">
    <location>
        <begin position="155"/>
        <end position="178"/>
    </location>
</feature>
<dbReference type="InterPro" id="IPR007791">
    <property type="entry name" value="DjlA_N"/>
</dbReference>
<evidence type="ECO:0000313" key="4">
    <source>
        <dbReference type="Proteomes" id="UP000703893"/>
    </source>
</evidence>
<evidence type="ECO:0000259" key="2">
    <source>
        <dbReference type="Pfam" id="PF05099"/>
    </source>
</evidence>
<dbReference type="Proteomes" id="UP000703893">
    <property type="component" value="Unassembled WGS sequence"/>
</dbReference>
<comment type="caution">
    <text evidence="3">The sequence shown here is derived from an EMBL/GenBank/DDBJ whole genome shotgun (WGS) entry which is preliminary data.</text>
</comment>
<dbReference type="Gene3D" id="1.10.3680.10">
    <property type="entry name" value="TerB-like"/>
    <property type="match status" value="1"/>
</dbReference>
<gene>
    <name evidence="3" type="ORF">FJZ00_14800</name>
</gene>
<name>A0A937XA74_9BACT</name>
<sequence>MYLAELTRDQKSAFIALARQLVVQDQSATHEEIEALRQLAAELAGADLSAQPGATDNLETTFATDRSRVIALLELLRLAYSDGGFDQGEIHLVVELAKKFQVSMSRLREIDAWVRQFVALMRKCDETILAPPWPARGLRRDANPRLWTRIGPGRGPSACAASPARNEPRRPVRRCFRP</sequence>
<dbReference type="AlphaFoldDB" id="A0A937XA74"/>
<proteinExistence type="predicted"/>
<dbReference type="InterPro" id="IPR029024">
    <property type="entry name" value="TerB-like"/>
</dbReference>